<dbReference type="InterPro" id="IPR036974">
    <property type="entry name" value="PUA_sf"/>
</dbReference>
<evidence type="ECO:0000256" key="2">
    <source>
        <dbReference type="ARBA" id="ARBA00009895"/>
    </source>
</evidence>
<proteinExistence type="inferred from homology"/>
<evidence type="ECO:0000259" key="7">
    <source>
        <dbReference type="SMART" id="SM00359"/>
    </source>
</evidence>
<dbReference type="InterPro" id="IPR016686">
    <property type="entry name" value="Ribosomal_synth_fac_NIP7"/>
</dbReference>
<dbReference type="SUPFAM" id="SSF88802">
    <property type="entry name" value="Pre-PUA domain"/>
    <property type="match status" value="1"/>
</dbReference>
<keyword evidence="4 6" id="KW-0694">RNA-binding</keyword>
<comment type="similarity">
    <text evidence="2 6">Belongs to the NIP7 family.</text>
</comment>
<evidence type="ECO:0000256" key="3">
    <source>
        <dbReference type="ARBA" id="ARBA00022517"/>
    </source>
</evidence>
<dbReference type="EMBL" id="JAPQKS010000003">
    <property type="protein sequence ID" value="KAJ5239203.1"/>
    <property type="molecule type" value="Genomic_DNA"/>
</dbReference>
<evidence type="ECO:0000256" key="5">
    <source>
        <dbReference type="ARBA" id="ARBA00023242"/>
    </source>
</evidence>
<name>A0A9W9P9R0_9EURO</name>
<reference evidence="8" key="2">
    <citation type="journal article" date="2023" name="IMA Fungus">
        <title>Comparative genomic study of the Penicillium genus elucidates a diverse pangenome and 15 lateral gene transfer events.</title>
        <authorList>
            <person name="Petersen C."/>
            <person name="Sorensen T."/>
            <person name="Nielsen M.R."/>
            <person name="Sondergaard T.E."/>
            <person name="Sorensen J.L."/>
            <person name="Fitzpatrick D.A."/>
            <person name="Frisvad J.C."/>
            <person name="Nielsen K.L."/>
        </authorList>
    </citation>
    <scope>NUCLEOTIDE SEQUENCE</scope>
    <source>
        <strain evidence="8">IBT 19713</strain>
    </source>
</reference>
<dbReference type="InterPro" id="IPR055359">
    <property type="entry name" value="Nip7_N_euk"/>
</dbReference>
<dbReference type="GO" id="GO:0042255">
    <property type="term" value="P:ribosome assembly"/>
    <property type="evidence" value="ECO:0007669"/>
    <property type="project" value="InterPro"/>
</dbReference>
<dbReference type="FunFam" id="2.30.130.10:FF:000002">
    <property type="entry name" value="60S ribosome subunit biogenesis protein NIP7 homolog"/>
    <property type="match status" value="1"/>
</dbReference>
<evidence type="ECO:0000256" key="1">
    <source>
        <dbReference type="ARBA" id="ARBA00004604"/>
    </source>
</evidence>
<keyword evidence="5 6" id="KW-0539">Nucleus</keyword>
<comment type="subunit">
    <text evidence="6">Interacts with pre-ribosome complex.</text>
</comment>
<dbReference type="InterPro" id="IPR005155">
    <property type="entry name" value="UPF0113_PUA"/>
</dbReference>
<dbReference type="CDD" id="cd21146">
    <property type="entry name" value="Nip7_N_euk"/>
    <property type="match status" value="1"/>
</dbReference>
<dbReference type="OrthoDB" id="27490at2759"/>
<gene>
    <name evidence="8" type="ORF">N7468_003822</name>
</gene>
<organism evidence="8 9">
    <name type="scientific">Penicillium chermesinum</name>
    <dbReference type="NCBI Taxonomy" id="63820"/>
    <lineage>
        <taxon>Eukaryota</taxon>
        <taxon>Fungi</taxon>
        <taxon>Dikarya</taxon>
        <taxon>Ascomycota</taxon>
        <taxon>Pezizomycotina</taxon>
        <taxon>Eurotiomycetes</taxon>
        <taxon>Eurotiomycetidae</taxon>
        <taxon>Eurotiales</taxon>
        <taxon>Aspergillaceae</taxon>
        <taxon>Penicillium</taxon>
    </lineage>
</organism>
<dbReference type="Proteomes" id="UP001150941">
    <property type="component" value="Unassembled WGS sequence"/>
</dbReference>
<feature type="domain" description="PUA" evidence="7">
    <location>
        <begin position="101"/>
        <end position="176"/>
    </location>
</feature>
<accession>A0A9W9P9R0</accession>
<dbReference type="PIRSF" id="PIRSF017190">
    <property type="entry name" value="Rbsml_synth_fac_NIP7"/>
    <property type="match status" value="1"/>
</dbReference>
<evidence type="ECO:0000256" key="4">
    <source>
        <dbReference type="ARBA" id="ARBA00022884"/>
    </source>
</evidence>
<dbReference type="InterPro" id="IPR040598">
    <property type="entry name" value="NIP7_N"/>
</dbReference>
<dbReference type="SMART" id="SM00359">
    <property type="entry name" value="PUA"/>
    <property type="match status" value="1"/>
</dbReference>
<keyword evidence="9" id="KW-1185">Reference proteome</keyword>
<dbReference type="RefSeq" id="XP_058332122.1">
    <property type="nucleotide sequence ID" value="XM_058473119.1"/>
</dbReference>
<comment type="subcellular location">
    <subcellularLocation>
        <location evidence="1">Nucleus</location>
        <location evidence="1">Nucleolus</location>
    </subcellularLocation>
</comment>
<comment type="caution">
    <text evidence="8">The sequence shown here is derived from an EMBL/GenBank/DDBJ whole genome shotgun (WGS) entry which is preliminary data.</text>
</comment>
<protein>
    <recommendedName>
        <fullName evidence="6">60S ribosome subunit biogenesis protein NIP7</fullName>
    </recommendedName>
</protein>
<sequence>MRPLSETEMKTMFEKLANYTGASLNQLIAPTSEDGTEGERMVFRLQGSRVYYAPLALVNYATSIPRDQLLCIGTQIGKFSKTGRFFLNITSLSVIEKHARFKAWLKPNGVQPFLYGGSVVRAHIGRWSEDCPGSQGIVIYDMNDTPLGFGVTTRSTAEARKLEPTAMVIARQADCGEWLREEDTLFTT</sequence>
<dbReference type="Pfam" id="PF03657">
    <property type="entry name" value="UPF0113"/>
    <property type="match status" value="1"/>
</dbReference>
<dbReference type="Gene3D" id="2.30.130.10">
    <property type="entry name" value="PUA domain"/>
    <property type="match status" value="1"/>
</dbReference>
<dbReference type="GO" id="GO:0003723">
    <property type="term" value="F:RNA binding"/>
    <property type="evidence" value="ECO:0007669"/>
    <property type="project" value="UniProtKB-KW"/>
</dbReference>
<dbReference type="GeneID" id="83200422"/>
<evidence type="ECO:0000256" key="6">
    <source>
        <dbReference type="PIRNR" id="PIRNR017190"/>
    </source>
</evidence>
<keyword evidence="3 6" id="KW-0690">Ribosome biogenesis</keyword>
<evidence type="ECO:0000313" key="9">
    <source>
        <dbReference type="Proteomes" id="UP001150941"/>
    </source>
</evidence>
<reference evidence="8" key="1">
    <citation type="submission" date="2022-11" db="EMBL/GenBank/DDBJ databases">
        <authorList>
            <person name="Petersen C."/>
        </authorList>
    </citation>
    <scope>NUCLEOTIDE SEQUENCE</scope>
    <source>
        <strain evidence="8">IBT 19713</strain>
    </source>
</reference>
<dbReference type="AlphaFoldDB" id="A0A9W9P9R0"/>
<dbReference type="GO" id="GO:0005730">
    <property type="term" value="C:nucleolus"/>
    <property type="evidence" value="ECO:0007669"/>
    <property type="project" value="UniProtKB-SubCell"/>
</dbReference>
<evidence type="ECO:0000313" key="8">
    <source>
        <dbReference type="EMBL" id="KAJ5239203.1"/>
    </source>
</evidence>
<dbReference type="CDD" id="cd21151">
    <property type="entry name" value="PUA_Nip7-like"/>
    <property type="match status" value="1"/>
</dbReference>
<comment type="function">
    <text evidence="6">Required for proper 27S pre-rRNA processing and 60S ribosome subunit assembly.</text>
</comment>
<dbReference type="Gene3D" id="3.10.450.220">
    <property type="match status" value="1"/>
</dbReference>
<dbReference type="Pfam" id="PF17833">
    <property type="entry name" value="pre-PUA_NIP7"/>
    <property type="match status" value="1"/>
</dbReference>
<dbReference type="InterPro" id="IPR002478">
    <property type="entry name" value="PUA"/>
</dbReference>
<dbReference type="InterPro" id="IPR015947">
    <property type="entry name" value="PUA-like_sf"/>
</dbReference>
<dbReference type="PROSITE" id="PS50890">
    <property type="entry name" value="PUA"/>
    <property type="match status" value="1"/>
</dbReference>
<dbReference type="SUPFAM" id="SSF88697">
    <property type="entry name" value="PUA domain-like"/>
    <property type="match status" value="1"/>
</dbReference>